<keyword evidence="1" id="KW-0812">Transmembrane</keyword>
<feature type="transmembrane region" description="Helical" evidence="1">
    <location>
        <begin position="6"/>
        <end position="25"/>
    </location>
</feature>
<dbReference type="Proteomes" id="UP000565723">
    <property type="component" value="Unassembled WGS sequence"/>
</dbReference>
<proteinExistence type="predicted"/>
<keyword evidence="1" id="KW-1133">Transmembrane helix</keyword>
<sequence>MHIPDIDFRLAVALYAALLSTFVFIRSVYRRAKFVYDFDSHSSAKRLTLTAYSQSSQEVFVHKIIVVGDLVKEVDIFEFLKPFEVKVWSFDENVVNVNNVMDVKVVAAGRTRKAGRAE</sequence>
<dbReference type="RefSeq" id="WP_011046963.1">
    <property type="nucleotide sequence ID" value="NZ_CP076685.1"/>
</dbReference>
<protein>
    <submittedName>
        <fullName evidence="2">Uncharacterized protein</fullName>
    </submittedName>
</protein>
<keyword evidence="1" id="KW-0472">Membrane</keyword>
<dbReference type="EMBL" id="JABXIY010000063">
    <property type="protein sequence ID" value="NVK99293.1"/>
    <property type="molecule type" value="Genomic_DNA"/>
</dbReference>
<accession>A0A850LMV5</accession>
<evidence type="ECO:0000313" key="3">
    <source>
        <dbReference type="Proteomes" id="UP000565723"/>
    </source>
</evidence>
<reference evidence="2 3" key="1">
    <citation type="journal article" date="2020" name="Proc. Natl. Acad. Sci. U.S.A.">
        <title>Ecological drivers of bacterial community assembly in synthetic phycospheres.</title>
        <authorList>
            <person name="Fu H."/>
            <person name="Uchimiya M."/>
            <person name="Gore J."/>
            <person name="Moran M.A."/>
        </authorList>
    </citation>
    <scope>NUCLEOTIDE SEQUENCE [LARGE SCALE GENOMIC DNA]</scope>
    <source>
        <strain evidence="2">HF-Din03</strain>
    </source>
</reference>
<name>A0A850LMV5_9RHOB</name>
<evidence type="ECO:0000313" key="2">
    <source>
        <dbReference type="EMBL" id="NVK99293.1"/>
    </source>
</evidence>
<organism evidence="2 3">
    <name type="scientific">Ruegeria pomeroyi</name>
    <dbReference type="NCBI Taxonomy" id="89184"/>
    <lineage>
        <taxon>Bacteria</taxon>
        <taxon>Pseudomonadati</taxon>
        <taxon>Pseudomonadota</taxon>
        <taxon>Alphaproteobacteria</taxon>
        <taxon>Rhodobacterales</taxon>
        <taxon>Roseobacteraceae</taxon>
        <taxon>Ruegeria</taxon>
    </lineage>
</organism>
<evidence type="ECO:0000256" key="1">
    <source>
        <dbReference type="SAM" id="Phobius"/>
    </source>
</evidence>
<gene>
    <name evidence="2" type="ORF">HW564_20415</name>
</gene>
<dbReference type="AlphaFoldDB" id="A0A850LMV5"/>
<comment type="caution">
    <text evidence="2">The sequence shown here is derived from an EMBL/GenBank/DDBJ whole genome shotgun (WGS) entry which is preliminary data.</text>
</comment>